<organism evidence="1">
    <name type="scientific">freshwater metagenome</name>
    <dbReference type="NCBI Taxonomy" id="449393"/>
    <lineage>
        <taxon>unclassified sequences</taxon>
        <taxon>metagenomes</taxon>
        <taxon>ecological metagenomes</taxon>
    </lineage>
</organism>
<evidence type="ECO:0000313" key="1">
    <source>
        <dbReference type="EMBL" id="CAB4662814.1"/>
    </source>
</evidence>
<sequence>MSNFAEPTTLNEPPRGHARIVYLGSVSPHWEVYGDYGDQNLLEDFRARVLARLILLPRNDPQFRRNQERVSKDAERERISIEWELGYPVSSDSVATPVVYAVDDVAAVPSE</sequence>
<name>A0A6J6LQL4_9ZZZZ</name>
<dbReference type="EMBL" id="CAFAAP010000195">
    <property type="protein sequence ID" value="CAB4812162.1"/>
    <property type="molecule type" value="Genomic_DNA"/>
</dbReference>
<protein>
    <submittedName>
        <fullName evidence="1">Unannotated protein</fullName>
    </submittedName>
</protein>
<dbReference type="EMBL" id="CAEZWU010000038">
    <property type="protein sequence ID" value="CAB4662814.1"/>
    <property type="molecule type" value="Genomic_DNA"/>
</dbReference>
<proteinExistence type="predicted"/>
<gene>
    <name evidence="1" type="ORF">UFOPK2292_00370</name>
    <name evidence="2" type="ORF">UFOPK3026_01183</name>
</gene>
<evidence type="ECO:0000313" key="2">
    <source>
        <dbReference type="EMBL" id="CAB4812162.1"/>
    </source>
</evidence>
<reference evidence="1" key="1">
    <citation type="submission" date="2020-05" db="EMBL/GenBank/DDBJ databases">
        <authorList>
            <person name="Chiriac C."/>
            <person name="Salcher M."/>
            <person name="Ghai R."/>
            <person name="Kavagutti S V."/>
        </authorList>
    </citation>
    <scope>NUCLEOTIDE SEQUENCE</scope>
</reference>
<accession>A0A6J6LQL4</accession>
<dbReference type="AlphaFoldDB" id="A0A6J6LQL4"/>